<dbReference type="HOGENOM" id="CLU_1209982_0_0_1"/>
<gene>
    <name evidence="2" type="ORF">JAAARDRAFT_463012</name>
</gene>
<sequence>MSILPTTAAYGRVEGETSRSGRSCGDLSRVLEHGFAHQVSPRNKSASTPPKLRDLREVSEPHSFAVKQIETSPHAPSRLRITSVLFFISLIWLIRSFADMGSLGRDLMATPLQGPLPDGEGGLALANMSQLATVGFPSVATWPESESKVLAILPNPIHVINLSETLGVNPTHPFYDPRHDPFDLQSILGGDIFSIKVHVKPLPIPGSSVVSVKRRCIRNCRPGRELLVP</sequence>
<dbReference type="AlphaFoldDB" id="A0A067Q653"/>
<accession>A0A067Q653</accession>
<keyword evidence="3" id="KW-1185">Reference proteome</keyword>
<protein>
    <submittedName>
        <fullName evidence="2">Uncharacterized protein</fullName>
    </submittedName>
</protein>
<evidence type="ECO:0000256" key="1">
    <source>
        <dbReference type="SAM" id="MobiDB-lite"/>
    </source>
</evidence>
<reference evidence="3" key="1">
    <citation type="journal article" date="2014" name="Proc. Natl. Acad. Sci. U.S.A.">
        <title>Extensive sampling of basidiomycete genomes demonstrates inadequacy of the white-rot/brown-rot paradigm for wood decay fungi.</title>
        <authorList>
            <person name="Riley R."/>
            <person name="Salamov A.A."/>
            <person name="Brown D.W."/>
            <person name="Nagy L.G."/>
            <person name="Floudas D."/>
            <person name="Held B.W."/>
            <person name="Levasseur A."/>
            <person name="Lombard V."/>
            <person name="Morin E."/>
            <person name="Otillar R."/>
            <person name="Lindquist E.A."/>
            <person name="Sun H."/>
            <person name="LaButti K.M."/>
            <person name="Schmutz J."/>
            <person name="Jabbour D."/>
            <person name="Luo H."/>
            <person name="Baker S.E."/>
            <person name="Pisabarro A.G."/>
            <person name="Walton J.D."/>
            <person name="Blanchette R.A."/>
            <person name="Henrissat B."/>
            <person name="Martin F."/>
            <person name="Cullen D."/>
            <person name="Hibbett D.S."/>
            <person name="Grigoriev I.V."/>
        </authorList>
    </citation>
    <scope>NUCLEOTIDE SEQUENCE [LARGE SCALE GENOMIC DNA]</scope>
    <source>
        <strain evidence="3">MUCL 33604</strain>
    </source>
</reference>
<proteinExistence type="predicted"/>
<dbReference type="InParanoid" id="A0A067Q653"/>
<name>A0A067Q653_9AGAM</name>
<dbReference type="EMBL" id="KL197711">
    <property type="protein sequence ID" value="KDQ62533.1"/>
    <property type="molecule type" value="Genomic_DNA"/>
</dbReference>
<dbReference type="Proteomes" id="UP000027265">
    <property type="component" value="Unassembled WGS sequence"/>
</dbReference>
<organism evidence="2 3">
    <name type="scientific">Jaapia argillacea MUCL 33604</name>
    <dbReference type="NCBI Taxonomy" id="933084"/>
    <lineage>
        <taxon>Eukaryota</taxon>
        <taxon>Fungi</taxon>
        <taxon>Dikarya</taxon>
        <taxon>Basidiomycota</taxon>
        <taxon>Agaricomycotina</taxon>
        <taxon>Agaricomycetes</taxon>
        <taxon>Agaricomycetidae</taxon>
        <taxon>Jaapiales</taxon>
        <taxon>Jaapiaceae</taxon>
        <taxon>Jaapia</taxon>
    </lineage>
</organism>
<evidence type="ECO:0000313" key="3">
    <source>
        <dbReference type="Proteomes" id="UP000027265"/>
    </source>
</evidence>
<evidence type="ECO:0000313" key="2">
    <source>
        <dbReference type="EMBL" id="KDQ62533.1"/>
    </source>
</evidence>
<feature type="region of interest" description="Disordered" evidence="1">
    <location>
        <begin position="1"/>
        <end position="23"/>
    </location>
</feature>